<dbReference type="EMBL" id="KV425924">
    <property type="protein sequence ID" value="KZV97952.1"/>
    <property type="molecule type" value="Genomic_DNA"/>
</dbReference>
<dbReference type="Proteomes" id="UP000077266">
    <property type="component" value="Unassembled WGS sequence"/>
</dbReference>
<name>A0A165LJZ3_EXIGL</name>
<evidence type="ECO:0000313" key="2">
    <source>
        <dbReference type="Proteomes" id="UP000077266"/>
    </source>
</evidence>
<dbReference type="AlphaFoldDB" id="A0A165LJZ3"/>
<keyword evidence="2" id="KW-1185">Reference proteome</keyword>
<dbReference type="InParanoid" id="A0A165LJZ3"/>
<accession>A0A165LJZ3</accession>
<evidence type="ECO:0000313" key="1">
    <source>
        <dbReference type="EMBL" id="KZV97952.1"/>
    </source>
</evidence>
<proteinExistence type="predicted"/>
<sequence>MPDGRSIEGRLQTVLDRVARAVDDCGNSLNKYRNTGGLVKFFKSGDWEDKFTGHAKRFDGLKQDLRDAIAIRSARTVENVSRKLDAIYDMISTKTNQEAELAVAVDSRGGIAACVSNSATIRELMERTDDAKKGAGTVAQVLHDVRASLSELLDENRMAYTVLLEARKNEITDAIRGSEERLRDALEVRAYMRVKDSKWSMNVGTSEFIAAVFDYFSEQYARAKAVLSQESHLPVQDRPAQTLADLVVWHLITAPDPADLRRPSQICQTKPSPV</sequence>
<reference evidence="1 2" key="1">
    <citation type="journal article" date="2016" name="Mol. Biol. Evol.">
        <title>Comparative Genomics of Early-Diverging Mushroom-Forming Fungi Provides Insights into the Origins of Lignocellulose Decay Capabilities.</title>
        <authorList>
            <person name="Nagy L.G."/>
            <person name="Riley R."/>
            <person name="Tritt A."/>
            <person name="Adam C."/>
            <person name="Daum C."/>
            <person name="Floudas D."/>
            <person name="Sun H."/>
            <person name="Yadav J.S."/>
            <person name="Pangilinan J."/>
            <person name="Larsson K.H."/>
            <person name="Matsuura K."/>
            <person name="Barry K."/>
            <person name="Labutti K."/>
            <person name="Kuo R."/>
            <person name="Ohm R.A."/>
            <person name="Bhattacharya S.S."/>
            <person name="Shirouzu T."/>
            <person name="Yoshinaga Y."/>
            <person name="Martin F.M."/>
            <person name="Grigoriev I.V."/>
            <person name="Hibbett D.S."/>
        </authorList>
    </citation>
    <scope>NUCLEOTIDE SEQUENCE [LARGE SCALE GENOMIC DNA]</scope>
    <source>
        <strain evidence="1 2">HHB12029</strain>
    </source>
</reference>
<protein>
    <submittedName>
        <fullName evidence="1">Uncharacterized protein</fullName>
    </submittedName>
</protein>
<organism evidence="1 2">
    <name type="scientific">Exidia glandulosa HHB12029</name>
    <dbReference type="NCBI Taxonomy" id="1314781"/>
    <lineage>
        <taxon>Eukaryota</taxon>
        <taxon>Fungi</taxon>
        <taxon>Dikarya</taxon>
        <taxon>Basidiomycota</taxon>
        <taxon>Agaricomycotina</taxon>
        <taxon>Agaricomycetes</taxon>
        <taxon>Auriculariales</taxon>
        <taxon>Exidiaceae</taxon>
        <taxon>Exidia</taxon>
    </lineage>
</organism>
<dbReference type="STRING" id="1314781.A0A165LJZ3"/>
<dbReference type="OrthoDB" id="3056649at2759"/>
<gene>
    <name evidence="1" type="ORF">EXIGLDRAFT_810439</name>
</gene>